<dbReference type="Pfam" id="PF04102">
    <property type="entry name" value="SlyX"/>
    <property type="match status" value="1"/>
</dbReference>
<name>A0A1Z4C2P8_9GAMM</name>
<dbReference type="PANTHER" id="PTHR36508">
    <property type="entry name" value="PROTEIN SLYX"/>
    <property type="match status" value="1"/>
</dbReference>
<sequence>MTEARIIELEIKAAYQEDLLQTLNQVVSQQQQQIDRLEKTCTLLNERIKSVSNERRDGGNDGNGHEVPPHY</sequence>
<dbReference type="Proteomes" id="UP000197019">
    <property type="component" value="Chromosome"/>
</dbReference>
<feature type="region of interest" description="Disordered" evidence="2">
    <location>
        <begin position="50"/>
        <end position="71"/>
    </location>
</feature>
<organism evidence="3 4">
    <name type="scientific">Methylovulum psychrotolerans</name>
    <dbReference type="NCBI Taxonomy" id="1704499"/>
    <lineage>
        <taxon>Bacteria</taxon>
        <taxon>Pseudomonadati</taxon>
        <taxon>Pseudomonadota</taxon>
        <taxon>Gammaproteobacteria</taxon>
        <taxon>Methylococcales</taxon>
        <taxon>Methylococcaceae</taxon>
        <taxon>Methylovulum</taxon>
    </lineage>
</organism>
<comment type="similarity">
    <text evidence="1">Belongs to the SlyX family.</text>
</comment>
<dbReference type="PANTHER" id="PTHR36508:SF1">
    <property type="entry name" value="PROTEIN SLYX"/>
    <property type="match status" value="1"/>
</dbReference>
<dbReference type="AlphaFoldDB" id="A0A1Z4C2P8"/>
<keyword evidence="4" id="KW-1185">Reference proteome</keyword>
<evidence type="ECO:0000256" key="2">
    <source>
        <dbReference type="SAM" id="MobiDB-lite"/>
    </source>
</evidence>
<evidence type="ECO:0000313" key="4">
    <source>
        <dbReference type="Proteomes" id="UP000197019"/>
    </source>
</evidence>
<dbReference type="EMBL" id="CP022129">
    <property type="protein sequence ID" value="ASF47791.1"/>
    <property type="molecule type" value="Genomic_DNA"/>
</dbReference>
<evidence type="ECO:0000256" key="1">
    <source>
        <dbReference type="HAMAP-Rule" id="MF_00715"/>
    </source>
</evidence>
<dbReference type="KEGG" id="mpsy:CEK71_17915"/>
<accession>A0A1Z4C2P8</accession>
<proteinExistence type="inferred from homology"/>
<gene>
    <name evidence="1" type="primary">slyX</name>
    <name evidence="3" type="ORF">CEK71_17915</name>
</gene>
<dbReference type="InterPro" id="IPR007236">
    <property type="entry name" value="SlyX"/>
</dbReference>
<dbReference type="Gene3D" id="1.20.5.300">
    <property type="match status" value="1"/>
</dbReference>
<evidence type="ECO:0000313" key="3">
    <source>
        <dbReference type="EMBL" id="ASF47791.1"/>
    </source>
</evidence>
<reference evidence="3 4" key="1">
    <citation type="submission" date="2017-06" db="EMBL/GenBank/DDBJ databases">
        <title>Genome Sequencing of the methanotroph Methylovulum psychrotolerants str. HV10-M2 isolated from a high-altitude environment.</title>
        <authorList>
            <person name="Mateos-Rivera A."/>
        </authorList>
    </citation>
    <scope>NUCLEOTIDE SEQUENCE [LARGE SCALE GENOMIC DNA]</scope>
    <source>
        <strain evidence="3 4">HV10_M2</strain>
    </source>
</reference>
<protein>
    <recommendedName>
        <fullName evidence="1">Protein SlyX homolog</fullName>
    </recommendedName>
</protein>
<dbReference type="RefSeq" id="WP_088620661.1">
    <property type="nucleotide sequence ID" value="NZ_CP022129.1"/>
</dbReference>
<dbReference type="HAMAP" id="MF_00715">
    <property type="entry name" value="SlyX"/>
    <property type="match status" value="1"/>
</dbReference>